<evidence type="ECO:0000313" key="3">
    <source>
        <dbReference type="EMBL" id="CAK1581836.1"/>
    </source>
</evidence>
<dbReference type="InterPro" id="IPR043128">
    <property type="entry name" value="Rev_trsase/Diguanyl_cyclase"/>
</dbReference>
<dbReference type="PANTHER" id="PTHR47027:SF28">
    <property type="entry name" value="ENDONUCLEASE-REVERSE TRANSCRIPTASE"/>
    <property type="match status" value="1"/>
</dbReference>
<dbReference type="InterPro" id="IPR000477">
    <property type="entry name" value="RT_dom"/>
</dbReference>
<keyword evidence="4" id="KW-1185">Reference proteome</keyword>
<evidence type="ECO:0000313" key="4">
    <source>
        <dbReference type="Proteomes" id="UP001314205"/>
    </source>
</evidence>
<feature type="region of interest" description="Disordered" evidence="1">
    <location>
        <begin position="238"/>
        <end position="257"/>
    </location>
</feature>
<dbReference type="AlphaFoldDB" id="A0AAV1KJA4"/>
<evidence type="ECO:0000259" key="2">
    <source>
        <dbReference type="PROSITE" id="PS50878"/>
    </source>
</evidence>
<dbReference type="Pfam" id="PF00078">
    <property type="entry name" value="RVT_1"/>
    <property type="match status" value="1"/>
</dbReference>
<dbReference type="InterPro" id="IPR043502">
    <property type="entry name" value="DNA/RNA_pol_sf"/>
</dbReference>
<protein>
    <recommendedName>
        <fullName evidence="2">Reverse transcriptase domain-containing protein</fullName>
    </recommendedName>
</protein>
<feature type="domain" description="Reverse transcriptase" evidence="2">
    <location>
        <begin position="1"/>
        <end position="141"/>
    </location>
</feature>
<proteinExistence type="predicted"/>
<comment type="caution">
    <text evidence="3">The sequence shown here is derived from an EMBL/GenBank/DDBJ whole genome shotgun (WGS) entry which is preliminary data.</text>
</comment>
<name>A0AAV1KJA4_9NEOP</name>
<reference evidence="3 4" key="1">
    <citation type="submission" date="2023-11" db="EMBL/GenBank/DDBJ databases">
        <authorList>
            <person name="Hedman E."/>
            <person name="Englund M."/>
            <person name="Stromberg M."/>
            <person name="Nyberg Akerstrom W."/>
            <person name="Nylinder S."/>
            <person name="Jareborg N."/>
            <person name="Kallberg Y."/>
            <person name="Kronander E."/>
        </authorList>
    </citation>
    <scope>NUCLEOTIDE SEQUENCE [LARGE SCALE GENOMIC DNA]</scope>
</reference>
<dbReference type="SUPFAM" id="SSF56672">
    <property type="entry name" value="DNA/RNA polymerases"/>
    <property type="match status" value="1"/>
</dbReference>
<dbReference type="PROSITE" id="PS50878">
    <property type="entry name" value="RT_POL"/>
    <property type="match status" value="1"/>
</dbReference>
<gene>
    <name evidence="3" type="ORF">PARMNEM_LOCUS3455</name>
</gene>
<organism evidence="3 4">
    <name type="scientific">Parnassius mnemosyne</name>
    <name type="common">clouded apollo</name>
    <dbReference type="NCBI Taxonomy" id="213953"/>
    <lineage>
        <taxon>Eukaryota</taxon>
        <taxon>Metazoa</taxon>
        <taxon>Ecdysozoa</taxon>
        <taxon>Arthropoda</taxon>
        <taxon>Hexapoda</taxon>
        <taxon>Insecta</taxon>
        <taxon>Pterygota</taxon>
        <taxon>Neoptera</taxon>
        <taxon>Endopterygota</taxon>
        <taxon>Lepidoptera</taxon>
        <taxon>Glossata</taxon>
        <taxon>Ditrysia</taxon>
        <taxon>Papilionoidea</taxon>
        <taxon>Papilionidae</taxon>
        <taxon>Parnassiinae</taxon>
        <taxon>Parnassini</taxon>
        <taxon>Parnassius</taxon>
        <taxon>Driopa</taxon>
    </lineage>
</organism>
<dbReference type="PANTHER" id="PTHR47027">
    <property type="entry name" value="REVERSE TRANSCRIPTASE DOMAIN-CONTAINING PROTEIN"/>
    <property type="match status" value="1"/>
</dbReference>
<evidence type="ECO:0000256" key="1">
    <source>
        <dbReference type="SAM" id="MobiDB-lite"/>
    </source>
</evidence>
<dbReference type="Gene3D" id="3.30.70.270">
    <property type="match status" value="1"/>
</dbReference>
<dbReference type="Proteomes" id="UP001314205">
    <property type="component" value="Unassembled WGS sequence"/>
</dbReference>
<dbReference type="GO" id="GO:0071897">
    <property type="term" value="P:DNA biosynthetic process"/>
    <property type="evidence" value="ECO:0007669"/>
    <property type="project" value="UniProtKB-ARBA"/>
</dbReference>
<dbReference type="EMBL" id="CAVLGL010000035">
    <property type="protein sequence ID" value="CAK1581836.1"/>
    <property type="molecule type" value="Genomic_DNA"/>
</dbReference>
<accession>A0AAV1KJA4</accession>
<sequence>MVRITDSGHLRRRIYKGTMSCRNQRNDEKNQEFQVKVGVHQGSALSPLLFNLVMNYLTAQIQQLAPWSISYADDVVLIDENLLTLQATLEKWRSSLENAGLKICRKKTEHFSNSTATTCTTNLQGSTLRTAEHFKYLGSGIDANITHHINTGWQKWRVLTGVLCDTRVPIRVKGKVYKTAVRPVMTYGVECWPVKKQQANKMHVADMRVLKWSAGVTMLDKVQNQYIPNSFKIQSKTNTTQAHGVMPSLVRPRHEKT</sequence>